<dbReference type="CDD" id="cd00082">
    <property type="entry name" value="HisKA"/>
    <property type="match status" value="1"/>
</dbReference>
<dbReference type="Pfam" id="PF13188">
    <property type="entry name" value="PAS_8"/>
    <property type="match status" value="1"/>
</dbReference>
<dbReference type="eggNOG" id="KOG0519">
    <property type="taxonomic scope" value="Eukaryota"/>
</dbReference>
<feature type="region of interest" description="Disordered" evidence="4">
    <location>
        <begin position="171"/>
        <end position="192"/>
    </location>
</feature>
<keyword evidence="9" id="KW-0418">Kinase</keyword>
<evidence type="ECO:0000256" key="2">
    <source>
        <dbReference type="PROSITE-ProRule" id="PRU00169"/>
    </source>
</evidence>
<dbReference type="InterPro" id="IPR005467">
    <property type="entry name" value="His_kinase_dom"/>
</dbReference>
<dbReference type="Pfam" id="PF26131">
    <property type="entry name" value="PAS-like"/>
    <property type="match status" value="1"/>
</dbReference>
<feature type="compositionally biased region" description="Low complexity" evidence="4">
    <location>
        <begin position="1083"/>
        <end position="1093"/>
    </location>
</feature>
<evidence type="ECO:0000259" key="6">
    <source>
        <dbReference type="PROSITE" id="PS50110"/>
    </source>
</evidence>
<dbReference type="InterPro" id="IPR003661">
    <property type="entry name" value="HisK_dim/P_dom"/>
</dbReference>
<keyword evidence="9" id="KW-0413">Isomerase</keyword>
<dbReference type="InterPro" id="IPR058846">
    <property type="entry name" value="PAS-like"/>
</dbReference>
<dbReference type="Gene3D" id="3.30.565.10">
    <property type="entry name" value="Histidine kinase-like ATPase, C-terminal domain"/>
    <property type="match status" value="1"/>
</dbReference>
<dbReference type="SMART" id="SM00388">
    <property type="entry name" value="HisKA"/>
    <property type="match status" value="1"/>
</dbReference>
<keyword evidence="10" id="KW-1185">Reference proteome</keyword>
<dbReference type="CDD" id="cd17546">
    <property type="entry name" value="REC_hyHK_CKI1_RcsC-like"/>
    <property type="match status" value="1"/>
</dbReference>
<feature type="compositionally biased region" description="Low complexity" evidence="4">
    <location>
        <begin position="172"/>
        <end position="192"/>
    </location>
</feature>
<feature type="region of interest" description="Disordered" evidence="4">
    <location>
        <begin position="1064"/>
        <end position="1093"/>
    </location>
</feature>
<dbReference type="Proteomes" id="UP000016922">
    <property type="component" value="Unassembled WGS sequence"/>
</dbReference>
<gene>
    <name evidence="9" type="ORF">GLAREA_08202</name>
</gene>
<dbReference type="OrthoDB" id="60033at2759"/>
<dbReference type="SUPFAM" id="SSF55785">
    <property type="entry name" value="PYP-like sensor domain (PAS domain)"/>
    <property type="match status" value="1"/>
</dbReference>
<dbReference type="SUPFAM" id="SSF55781">
    <property type="entry name" value="GAF domain-like"/>
    <property type="match status" value="1"/>
</dbReference>
<feature type="domain" description="Response regulatory" evidence="6">
    <location>
        <begin position="1109"/>
        <end position="1240"/>
    </location>
</feature>
<keyword evidence="9" id="KW-0808">Transferase</keyword>
<feature type="domain" description="PAS" evidence="7">
    <location>
        <begin position="610"/>
        <end position="651"/>
    </location>
</feature>
<dbReference type="CDD" id="cd00130">
    <property type="entry name" value="PAS"/>
    <property type="match status" value="1"/>
</dbReference>
<feature type="domain" description="PAC" evidence="8">
    <location>
        <begin position="685"/>
        <end position="744"/>
    </location>
</feature>
<dbReference type="PANTHER" id="PTHR43719">
    <property type="entry name" value="TWO-COMPONENT HISTIDINE KINASE"/>
    <property type="match status" value="1"/>
</dbReference>
<evidence type="ECO:0000259" key="8">
    <source>
        <dbReference type="PROSITE" id="PS50113"/>
    </source>
</evidence>
<dbReference type="GeneID" id="19467251"/>
<dbReference type="RefSeq" id="XP_008088438.1">
    <property type="nucleotide sequence ID" value="XM_008090247.1"/>
</dbReference>
<dbReference type="Gene3D" id="3.30.450.20">
    <property type="entry name" value="PAS domain"/>
    <property type="match status" value="2"/>
</dbReference>
<feature type="domain" description="Histidine kinase" evidence="5">
    <location>
        <begin position="783"/>
        <end position="1056"/>
    </location>
</feature>
<dbReference type="InterPro" id="IPR001789">
    <property type="entry name" value="Sig_transdc_resp-reg_receiver"/>
</dbReference>
<dbReference type="SMART" id="SM00091">
    <property type="entry name" value="PAS"/>
    <property type="match status" value="1"/>
</dbReference>
<dbReference type="InterPro" id="IPR000014">
    <property type="entry name" value="PAS"/>
</dbReference>
<dbReference type="PROSITE" id="PS50112">
    <property type="entry name" value="PAS"/>
    <property type="match status" value="1"/>
</dbReference>
<dbReference type="PROSITE" id="PS50110">
    <property type="entry name" value="RESPONSE_REGULATORY"/>
    <property type="match status" value="1"/>
</dbReference>
<feature type="compositionally biased region" description="Basic and acidic residues" evidence="4">
    <location>
        <begin position="1"/>
        <end position="11"/>
    </location>
</feature>
<dbReference type="Pfam" id="PF00512">
    <property type="entry name" value="HisKA"/>
    <property type="match status" value="1"/>
</dbReference>
<evidence type="ECO:0000313" key="9">
    <source>
        <dbReference type="EMBL" id="EPE24350.1"/>
    </source>
</evidence>
<sequence>MSAPGHDHSGSPHDNFSSDLPSRPRSWSGYRSHSPVTKHGSEKERDSQDDVLIESPFTDLGVSELLSADTRPTFVCKVSTITNDVFEIVFANHALRSAAKLWKAVKKTSGPKQIIQSTAPDIWPYRKWLEAAVKQSGTRPEPMLFSECEWNAFVIGGAWLVVGGSRYSHVQSRSPSVSPTPSSTSISSQAGSETISNLKELTQRVNSFETSPNETIVAPSYITPGTPDWTLPHPKGDLSQHVIFTRSIDWGRTPLGDMNTWTREFRQVVNLMMGNPHPIAIFWGDELTVMYNKAYADTVAGDKHPRLMGMGFTTAGAFQEIWDFVGPIFNECRATGKSVAVSEQNLPMERNGFLEETFYTWSLTPLYGGTPNILGLYNAPFATTRMTRAVRATQTLLKLGQELNKAQKIPEFWQRILTGIEGNGYDFPFAIIYSVAEDSDGGDEDSSSASATSMDMKTCVLEGALGVPNSHPAAPIRLDLKRARGGFIPSFRDAMRTREPKLLDINDGSLAESLLDGIEWRGYGEPCRSAVVCPIRPTNGENVMGFLVIGVNPRRRYDEDYSALIRLLDRQLATSLASVTLFEAEIQRGEDAAHAAAVERSRLSKELENQRTRLQRMAEISAVGMFSIDPEGRILEANDRWYEMTGHPRAQEENHSMSWMGVIHNSSIELMKMGWDRLSVDKLPWSGELQMNRPWNDPNTGDEVDYWILLAAQPEFSIDGQFLSLMGSITDITLQKQSEKVADMRARFTEKLLMKEQETKDLQKRQLQEAEENRRRQNNFIDITSHEMRNPLSAILQCADSIATSLKETIRDNVKTGNSVSSIIEAAIESAETIQLCAQHQKSIVDDILTISKLDSHLLLITPMPVQPIQVVNQTLKMFNTEVQMSEIEMQFIVDESYVELDAGIVMLDSSRLRQVIVNLVTNAIKFTKSETRQRTISISLSAHAEPPHDGPKDFRYFPTEKSCSDVTISEEWGQGTVLYLRFEVKDSGCGLTEEEKKNLFTRYSQASPKTHVKYGGSGLGLFISRQLTELQGGEIGVASEAGVGSTFVFYIKARRAFGKDAHIPHETIHPGPQPLNAPSKPPASRVSSAPASLTTMASLESNGPSKWHVLIVEDNLVNQKVLAKGIKKLGCTVHVANHGGEALEVLRDTKHYSGREDDGKDLTVILMDLEMPVMDGLTCVKKIRELEREGQLNVHLPIIAVTANARGEQVMAAKSSGMDDVMPKPFQIRDLVPKIEALLSRA</sequence>
<protein>
    <submittedName>
        <fullName evidence="9">ATPase of HSP90 chaperone/DNA topoisomerase II/histidine kinase</fullName>
    </submittedName>
</protein>
<name>S3CED3_GLAL2</name>
<feature type="compositionally biased region" description="Basic and acidic residues" evidence="4">
    <location>
        <begin position="39"/>
        <end position="48"/>
    </location>
</feature>
<feature type="region of interest" description="Disordered" evidence="4">
    <location>
        <begin position="1"/>
        <end position="50"/>
    </location>
</feature>
<dbReference type="AlphaFoldDB" id="S3CED3"/>
<dbReference type="SMART" id="SM00448">
    <property type="entry name" value="REC"/>
    <property type="match status" value="1"/>
</dbReference>
<dbReference type="Pfam" id="PF02518">
    <property type="entry name" value="HATPase_c"/>
    <property type="match status" value="1"/>
</dbReference>
<dbReference type="HOGENOM" id="CLU_000445_82_4_1"/>
<dbReference type="NCBIfam" id="TIGR00229">
    <property type="entry name" value="sensory_box"/>
    <property type="match status" value="1"/>
</dbReference>
<dbReference type="PRINTS" id="PR00344">
    <property type="entry name" value="BCTRLSENSOR"/>
</dbReference>
<reference evidence="9 10" key="1">
    <citation type="journal article" date="2013" name="BMC Genomics">
        <title>Genomics-driven discovery of the pneumocandin biosynthetic gene cluster in the fungus Glarea lozoyensis.</title>
        <authorList>
            <person name="Chen L."/>
            <person name="Yue Q."/>
            <person name="Zhang X."/>
            <person name="Xiang M."/>
            <person name="Wang C."/>
            <person name="Li S."/>
            <person name="Che Y."/>
            <person name="Ortiz-Lopez F.J."/>
            <person name="Bills G.F."/>
            <person name="Liu X."/>
            <person name="An Z."/>
        </authorList>
    </citation>
    <scope>NUCLEOTIDE SEQUENCE [LARGE SCALE GENOMIC DNA]</scope>
    <source>
        <strain evidence="10">ATCC 20868 / MF5171</strain>
    </source>
</reference>
<dbReference type="InterPro" id="IPR004358">
    <property type="entry name" value="Sig_transdc_His_kin-like_C"/>
</dbReference>
<dbReference type="SUPFAM" id="SSF47384">
    <property type="entry name" value="Homodimeric domain of signal transducing histidine kinase"/>
    <property type="match status" value="1"/>
</dbReference>
<dbReference type="SUPFAM" id="SSF55874">
    <property type="entry name" value="ATPase domain of HSP90 chaperone/DNA topoisomerase II/histidine kinase"/>
    <property type="match status" value="1"/>
</dbReference>
<dbReference type="KEGG" id="glz:GLAREA_08202"/>
<organism evidence="9 10">
    <name type="scientific">Glarea lozoyensis (strain ATCC 20868 / MF5171)</name>
    <dbReference type="NCBI Taxonomy" id="1116229"/>
    <lineage>
        <taxon>Eukaryota</taxon>
        <taxon>Fungi</taxon>
        <taxon>Dikarya</taxon>
        <taxon>Ascomycota</taxon>
        <taxon>Pezizomycotina</taxon>
        <taxon>Leotiomycetes</taxon>
        <taxon>Helotiales</taxon>
        <taxon>Helotiaceae</taxon>
        <taxon>Glarea</taxon>
    </lineage>
</organism>
<evidence type="ECO:0000259" key="5">
    <source>
        <dbReference type="PROSITE" id="PS50109"/>
    </source>
</evidence>
<keyword evidence="1 2" id="KW-0597">Phosphoprotein</keyword>
<dbReference type="InterPro" id="IPR036097">
    <property type="entry name" value="HisK_dim/P_sf"/>
</dbReference>
<dbReference type="GO" id="GO:0016853">
    <property type="term" value="F:isomerase activity"/>
    <property type="evidence" value="ECO:0007669"/>
    <property type="project" value="UniProtKB-KW"/>
</dbReference>
<dbReference type="PROSITE" id="PS50113">
    <property type="entry name" value="PAC"/>
    <property type="match status" value="1"/>
</dbReference>
<accession>S3CED3</accession>
<dbReference type="OMA" id="FYEMTGH"/>
<dbReference type="PROSITE" id="PS50109">
    <property type="entry name" value="HIS_KIN"/>
    <property type="match status" value="1"/>
</dbReference>
<dbReference type="Pfam" id="PF00072">
    <property type="entry name" value="Response_reg"/>
    <property type="match status" value="1"/>
</dbReference>
<proteinExistence type="predicted"/>
<feature type="coiled-coil region" evidence="3">
    <location>
        <begin position="753"/>
        <end position="780"/>
    </location>
</feature>
<evidence type="ECO:0000256" key="4">
    <source>
        <dbReference type="SAM" id="MobiDB-lite"/>
    </source>
</evidence>
<dbReference type="InterPro" id="IPR011006">
    <property type="entry name" value="CheY-like_superfamily"/>
</dbReference>
<dbReference type="Gene3D" id="1.10.287.130">
    <property type="match status" value="1"/>
</dbReference>
<evidence type="ECO:0000313" key="10">
    <source>
        <dbReference type="Proteomes" id="UP000016922"/>
    </source>
</evidence>
<dbReference type="Gene3D" id="3.40.50.2300">
    <property type="match status" value="1"/>
</dbReference>
<dbReference type="EMBL" id="KE145373">
    <property type="protein sequence ID" value="EPE24350.1"/>
    <property type="molecule type" value="Genomic_DNA"/>
</dbReference>
<dbReference type="InterPro" id="IPR035965">
    <property type="entry name" value="PAS-like_dom_sf"/>
</dbReference>
<dbReference type="GO" id="GO:0000155">
    <property type="term" value="F:phosphorelay sensor kinase activity"/>
    <property type="evidence" value="ECO:0007669"/>
    <property type="project" value="InterPro"/>
</dbReference>
<feature type="modified residue" description="4-aspartylphosphate" evidence="2">
    <location>
        <position position="1169"/>
    </location>
</feature>
<dbReference type="SUPFAM" id="SSF52172">
    <property type="entry name" value="CheY-like"/>
    <property type="match status" value="1"/>
</dbReference>
<dbReference type="InterPro" id="IPR050956">
    <property type="entry name" value="2C_system_His_kinase"/>
</dbReference>
<feature type="compositionally biased region" description="Pro residues" evidence="4">
    <location>
        <begin position="1072"/>
        <end position="1082"/>
    </location>
</feature>
<evidence type="ECO:0000256" key="3">
    <source>
        <dbReference type="SAM" id="Coils"/>
    </source>
</evidence>
<evidence type="ECO:0000259" key="7">
    <source>
        <dbReference type="PROSITE" id="PS50112"/>
    </source>
</evidence>
<evidence type="ECO:0000256" key="1">
    <source>
        <dbReference type="ARBA" id="ARBA00022553"/>
    </source>
</evidence>
<dbReference type="InterPro" id="IPR003594">
    <property type="entry name" value="HATPase_dom"/>
</dbReference>
<keyword evidence="3" id="KW-0175">Coiled coil</keyword>
<dbReference type="InterPro" id="IPR036890">
    <property type="entry name" value="HATPase_C_sf"/>
</dbReference>
<dbReference type="InterPro" id="IPR000700">
    <property type="entry name" value="PAS-assoc_C"/>
</dbReference>
<dbReference type="PANTHER" id="PTHR43719:SF30">
    <property type="entry name" value="TWO-COMPONENT SYSTEM RESPONSE REGULATOR"/>
    <property type="match status" value="1"/>
</dbReference>
<dbReference type="SMART" id="SM00387">
    <property type="entry name" value="HATPase_c"/>
    <property type="match status" value="1"/>
</dbReference>